<comment type="caution">
    <text evidence="2">The sequence shown here is derived from an EMBL/GenBank/DDBJ whole genome shotgun (WGS) entry which is preliminary data.</text>
</comment>
<dbReference type="AlphaFoldDB" id="A0A096ANH9"/>
<evidence type="ECO:0000256" key="1">
    <source>
        <dbReference type="SAM" id="Phobius"/>
    </source>
</evidence>
<evidence type="ECO:0000313" key="2">
    <source>
        <dbReference type="EMBL" id="KGF48300.1"/>
    </source>
</evidence>
<gene>
    <name evidence="2" type="ORF">HMPREF0872_01540</name>
</gene>
<dbReference type="EMBL" id="JRNT01000005">
    <property type="protein sequence ID" value="KGF48300.1"/>
    <property type="molecule type" value="Genomic_DNA"/>
</dbReference>
<sequence length="134" mass="16140">MSAKLKRIVNYTIFGLSPSYYFRNFLFGLIPVYMNIFFMFSNNARFDSVTLLFILLAACFPYTRLVYDEITNFLIRDTWFINGFLYLFFCLIRNMVLLAITPFVTPFSLLYLYFYHARQEKKLNAYYDTIDQDF</sequence>
<keyword evidence="1" id="KW-1133">Transmembrane helix</keyword>
<feature type="transmembrane region" description="Helical" evidence="1">
    <location>
        <begin position="83"/>
        <end position="114"/>
    </location>
</feature>
<evidence type="ECO:0000313" key="3">
    <source>
        <dbReference type="Proteomes" id="UP000029628"/>
    </source>
</evidence>
<reference evidence="2 3" key="1">
    <citation type="submission" date="2014-07" db="EMBL/GenBank/DDBJ databases">
        <authorList>
            <person name="McCorrison J."/>
            <person name="Sanka R."/>
            <person name="Torralba M."/>
            <person name="Gillis M."/>
            <person name="Haft D.H."/>
            <person name="Methe B."/>
            <person name="Sutton G."/>
            <person name="Nelson K.E."/>
        </authorList>
    </citation>
    <scope>NUCLEOTIDE SEQUENCE [LARGE SCALE GENOMIC DNA]</scope>
    <source>
        <strain evidence="2 3">DNF00314</strain>
    </source>
</reference>
<name>A0A096ANH9_9FIRM</name>
<keyword evidence="1" id="KW-0472">Membrane</keyword>
<protein>
    <submittedName>
        <fullName evidence="2">Uncharacterized protein</fullName>
    </submittedName>
</protein>
<dbReference type="Proteomes" id="UP000029628">
    <property type="component" value="Unassembled WGS sequence"/>
</dbReference>
<feature type="transmembrane region" description="Helical" evidence="1">
    <location>
        <begin position="20"/>
        <end position="39"/>
    </location>
</feature>
<organism evidence="2 3">
    <name type="scientific">Veillonella montpellierensis DNF00314</name>
    <dbReference type="NCBI Taxonomy" id="1401067"/>
    <lineage>
        <taxon>Bacteria</taxon>
        <taxon>Bacillati</taxon>
        <taxon>Bacillota</taxon>
        <taxon>Negativicutes</taxon>
        <taxon>Veillonellales</taxon>
        <taxon>Veillonellaceae</taxon>
        <taxon>Veillonella</taxon>
    </lineage>
</organism>
<proteinExistence type="predicted"/>
<keyword evidence="3" id="KW-1185">Reference proteome</keyword>
<accession>A0A096ANH9</accession>
<feature type="transmembrane region" description="Helical" evidence="1">
    <location>
        <begin position="46"/>
        <end position="63"/>
    </location>
</feature>
<keyword evidence="1" id="KW-0812">Transmembrane</keyword>